<proteinExistence type="predicted"/>
<sequence>MKYAVFLSVFVFALLPSCSTTSQNDEESKTTSGAGSGSYQAWVRVNGSLYVSLGVENDGRYTKEEKVGNVQYKLPFDQSIKENFASNYLEEGADIFATQEEKPILLGETEEGTFEIMEKEDD</sequence>
<gene>
    <name evidence="2" type="ORF">ACFSUB_14430</name>
</gene>
<name>A0ABW5T3Y7_9BACI</name>
<evidence type="ECO:0000256" key="1">
    <source>
        <dbReference type="SAM" id="SignalP"/>
    </source>
</evidence>
<keyword evidence="3" id="KW-1185">Reference proteome</keyword>
<dbReference type="RefSeq" id="WP_380713963.1">
    <property type="nucleotide sequence ID" value="NZ_JBHUML010000005.1"/>
</dbReference>
<feature type="chain" id="PRO_5045812291" description="DUF306 domain-containing protein" evidence="1">
    <location>
        <begin position="23"/>
        <end position="122"/>
    </location>
</feature>
<keyword evidence="1" id="KW-0732">Signal</keyword>
<dbReference type="EMBL" id="JBHUML010000005">
    <property type="protein sequence ID" value="MFD2706659.1"/>
    <property type="molecule type" value="Genomic_DNA"/>
</dbReference>
<organism evidence="2 3">
    <name type="scientific">Salibacterium lacus</name>
    <dbReference type="NCBI Taxonomy" id="1898109"/>
    <lineage>
        <taxon>Bacteria</taxon>
        <taxon>Bacillati</taxon>
        <taxon>Bacillota</taxon>
        <taxon>Bacilli</taxon>
        <taxon>Bacillales</taxon>
        <taxon>Bacillaceae</taxon>
    </lineage>
</organism>
<reference evidence="3" key="1">
    <citation type="journal article" date="2019" name="Int. J. Syst. Evol. Microbiol.">
        <title>The Global Catalogue of Microorganisms (GCM) 10K type strain sequencing project: providing services to taxonomists for standard genome sequencing and annotation.</title>
        <authorList>
            <consortium name="The Broad Institute Genomics Platform"/>
            <consortium name="The Broad Institute Genome Sequencing Center for Infectious Disease"/>
            <person name="Wu L."/>
            <person name="Ma J."/>
        </authorList>
    </citation>
    <scope>NUCLEOTIDE SEQUENCE [LARGE SCALE GENOMIC DNA]</scope>
    <source>
        <strain evidence="3">KCTC 33792</strain>
    </source>
</reference>
<dbReference type="Proteomes" id="UP001597520">
    <property type="component" value="Unassembled WGS sequence"/>
</dbReference>
<accession>A0ABW5T3Y7</accession>
<evidence type="ECO:0008006" key="4">
    <source>
        <dbReference type="Google" id="ProtNLM"/>
    </source>
</evidence>
<comment type="caution">
    <text evidence="2">The sequence shown here is derived from an EMBL/GenBank/DDBJ whole genome shotgun (WGS) entry which is preliminary data.</text>
</comment>
<evidence type="ECO:0000313" key="3">
    <source>
        <dbReference type="Proteomes" id="UP001597520"/>
    </source>
</evidence>
<feature type="signal peptide" evidence="1">
    <location>
        <begin position="1"/>
        <end position="22"/>
    </location>
</feature>
<protein>
    <recommendedName>
        <fullName evidence="4">DUF306 domain-containing protein</fullName>
    </recommendedName>
</protein>
<evidence type="ECO:0000313" key="2">
    <source>
        <dbReference type="EMBL" id="MFD2706659.1"/>
    </source>
</evidence>